<dbReference type="EMBL" id="CM007890">
    <property type="protein sequence ID" value="OTG36066.1"/>
    <property type="molecule type" value="Genomic_DNA"/>
</dbReference>
<feature type="signal peptide" evidence="1">
    <location>
        <begin position="1"/>
        <end position="19"/>
    </location>
</feature>
<organism evidence="3 4">
    <name type="scientific">Helianthus annuus</name>
    <name type="common">Common sunflower</name>
    <dbReference type="NCBI Taxonomy" id="4232"/>
    <lineage>
        <taxon>Eukaryota</taxon>
        <taxon>Viridiplantae</taxon>
        <taxon>Streptophyta</taxon>
        <taxon>Embryophyta</taxon>
        <taxon>Tracheophyta</taxon>
        <taxon>Spermatophyta</taxon>
        <taxon>Magnoliopsida</taxon>
        <taxon>eudicotyledons</taxon>
        <taxon>Gunneridae</taxon>
        <taxon>Pentapetalae</taxon>
        <taxon>asterids</taxon>
        <taxon>campanulids</taxon>
        <taxon>Asterales</taxon>
        <taxon>Asteraceae</taxon>
        <taxon>Asteroideae</taxon>
        <taxon>Heliantheae alliance</taxon>
        <taxon>Heliantheae</taxon>
        <taxon>Helianthus</taxon>
    </lineage>
</organism>
<evidence type="ECO:0000313" key="3">
    <source>
        <dbReference type="EMBL" id="OTG36066.1"/>
    </source>
</evidence>
<evidence type="ECO:0000313" key="2">
    <source>
        <dbReference type="EMBL" id="KAF5820948.1"/>
    </source>
</evidence>
<reference evidence="2 4" key="1">
    <citation type="journal article" date="2017" name="Nature">
        <title>The sunflower genome provides insights into oil metabolism, flowering and Asterid evolution.</title>
        <authorList>
            <person name="Badouin H."/>
            <person name="Gouzy J."/>
            <person name="Grassa C.J."/>
            <person name="Murat F."/>
            <person name="Staton S.E."/>
            <person name="Cottret L."/>
            <person name="Lelandais-Briere C."/>
            <person name="Owens G.L."/>
            <person name="Carrere S."/>
            <person name="Mayjonade B."/>
            <person name="Legrand L."/>
            <person name="Gill N."/>
            <person name="Kane N.C."/>
            <person name="Bowers J.E."/>
            <person name="Hubner S."/>
            <person name="Bellec A."/>
            <person name="Berard A."/>
            <person name="Berges H."/>
            <person name="Blanchet N."/>
            <person name="Boniface M.C."/>
            <person name="Brunel D."/>
            <person name="Catrice O."/>
            <person name="Chaidir N."/>
            <person name="Claudel C."/>
            <person name="Donnadieu C."/>
            <person name="Faraut T."/>
            <person name="Fievet G."/>
            <person name="Helmstetter N."/>
            <person name="King M."/>
            <person name="Knapp S.J."/>
            <person name="Lai Z."/>
            <person name="Le Paslier M.C."/>
            <person name="Lippi Y."/>
            <person name="Lorenzon L."/>
            <person name="Mandel J.R."/>
            <person name="Marage G."/>
            <person name="Marchand G."/>
            <person name="Marquand E."/>
            <person name="Bret-Mestries E."/>
            <person name="Morien E."/>
            <person name="Nambeesan S."/>
            <person name="Nguyen T."/>
            <person name="Pegot-Espagnet P."/>
            <person name="Pouilly N."/>
            <person name="Raftis F."/>
            <person name="Sallet E."/>
            <person name="Schiex T."/>
            <person name="Thomas J."/>
            <person name="Vandecasteele C."/>
            <person name="Vares D."/>
            <person name="Vear F."/>
            <person name="Vautrin S."/>
            <person name="Crespi M."/>
            <person name="Mangin B."/>
            <person name="Burke J.M."/>
            <person name="Salse J."/>
            <person name="Munos S."/>
            <person name="Vincourt P."/>
            <person name="Rieseberg L.H."/>
            <person name="Langlade N.B."/>
        </authorList>
    </citation>
    <scope>NUCLEOTIDE SEQUENCE [LARGE SCALE GENOMIC DNA]</scope>
    <source>
        <strain evidence="4">cv. SF193</strain>
        <tissue evidence="2">Leaves</tissue>
    </source>
</reference>
<dbReference type="AlphaFoldDB" id="A0A251VLY5"/>
<dbReference type="InParanoid" id="A0A251VLY5"/>
<evidence type="ECO:0000313" key="4">
    <source>
        <dbReference type="Proteomes" id="UP000215914"/>
    </source>
</evidence>
<name>A0A251VLY5_HELAN</name>
<feature type="chain" id="PRO_5012264849" evidence="1">
    <location>
        <begin position="20"/>
        <end position="118"/>
    </location>
</feature>
<dbReference type="EMBL" id="MNCJ02000316">
    <property type="protein sequence ID" value="KAF5820948.1"/>
    <property type="molecule type" value="Genomic_DNA"/>
</dbReference>
<evidence type="ECO:0000256" key="1">
    <source>
        <dbReference type="SAM" id="SignalP"/>
    </source>
</evidence>
<proteinExistence type="predicted"/>
<dbReference type="Gramene" id="mRNA:HanXRQr2_Chr01g0008041">
    <property type="protein sequence ID" value="CDS:HanXRQr2_Chr01g0008041.1"/>
    <property type="gene ID" value="HanXRQr2_Chr01g0008041"/>
</dbReference>
<gene>
    <name evidence="3" type="ORF">HannXRQ_Chr01g0003531</name>
    <name evidence="2" type="ORF">HanXRQr2_Chr01g0008041</name>
</gene>
<reference evidence="3" key="2">
    <citation type="submission" date="2017-02" db="EMBL/GenBank/DDBJ databases">
        <title>Sunflower complete genome.</title>
        <authorList>
            <person name="Langlade N."/>
            <person name="Munos S."/>
        </authorList>
    </citation>
    <scope>NUCLEOTIDE SEQUENCE [LARGE SCALE GENOMIC DNA]</scope>
    <source>
        <tissue evidence="3">Leaves</tissue>
    </source>
</reference>
<accession>A0A251VLY5</accession>
<protein>
    <submittedName>
        <fullName evidence="3">Uncharacterized protein</fullName>
    </submittedName>
</protein>
<keyword evidence="4" id="KW-1185">Reference proteome</keyword>
<reference evidence="2" key="3">
    <citation type="submission" date="2020-06" db="EMBL/GenBank/DDBJ databases">
        <title>Helianthus annuus Genome sequencing and assembly Release 2.</title>
        <authorList>
            <person name="Gouzy J."/>
            <person name="Langlade N."/>
            <person name="Munos S."/>
        </authorList>
    </citation>
    <scope>NUCLEOTIDE SEQUENCE</scope>
    <source>
        <tissue evidence="2">Leaves</tissue>
    </source>
</reference>
<sequence>MMLTATVVCQWPIWLVVFAMMIVSFGPEFERKCFCWNWCPIIDYLTLLLRYDPKSYTLDDKQDRENGDLGLSGSRDRLVVVCAFLDQFSLSFTGSNKTEQIITNGLIIYLLFCVAVIV</sequence>
<dbReference type="Proteomes" id="UP000215914">
    <property type="component" value="Chromosome 1"/>
</dbReference>
<keyword evidence="1" id="KW-0732">Signal</keyword>